<dbReference type="KEGG" id="sasa:106612996"/>
<feature type="domain" description="C2H2-type" evidence="12">
    <location>
        <begin position="1040"/>
        <end position="1064"/>
    </location>
</feature>
<dbReference type="Proteomes" id="UP001652741">
    <property type="component" value="Chromosome ssa09"/>
</dbReference>
<dbReference type="InterPro" id="IPR013087">
    <property type="entry name" value="Znf_C2H2_type"/>
</dbReference>
<dbReference type="FunFam" id="3.30.160.60:FF:000870">
    <property type="entry name" value="zinc finger protein 197 isoform X1"/>
    <property type="match status" value="1"/>
</dbReference>
<feature type="domain" description="C2H2-type" evidence="12">
    <location>
        <begin position="956"/>
        <end position="983"/>
    </location>
</feature>
<keyword evidence="5" id="KW-0862">Zinc</keyword>
<dbReference type="FunFam" id="3.30.160.60:FF:001498">
    <property type="entry name" value="Zinc finger protein 404"/>
    <property type="match status" value="1"/>
</dbReference>
<feature type="region of interest" description="Disordered" evidence="11">
    <location>
        <begin position="121"/>
        <end position="148"/>
    </location>
</feature>
<dbReference type="Pfam" id="PF00096">
    <property type="entry name" value="zf-C2H2"/>
    <property type="match status" value="5"/>
</dbReference>
<evidence type="ECO:0000256" key="9">
    <source>
        <dbReference type="ARBA" id="ARBA00023242"/>
    </source>
</evidence>
<evidence type="ECO:0000256" key="3">
    <source>
        <dbReference type="ARBA" id="ARBA00022737"/>
    </source>
</evidence>
<feature type="domain" description="C2H2-type" evidence="12">
    <location>
        <begin position="1012"/>
        <end position="1039"/>
    </location>
</feature>
<dbReference type="GO" id="GO:0008270">
    <property type="term" value="F:zinc ion binding"/>
    <property type="evidence" value="ECO:0007669"/>
    <property type="project" value="UniProtKB-KW"/>
</dbReference>
<keyword evidence="13" id="KW-1185">Reference proteome</keyword>
<dbReference type="GeneID" id="106612996"/>
<keyword evidence="7" id="KW-0238">DNA-binding</keyword>
<feature type="domain" description="C2H2-type" evidence="12">
    <location>
        <begin position="984"/>
        <end position="1011"/>
    </location>
</feature>
<comment type="subcellular location">
    <subcellularLocation>
        <location evidence="1">Nucleus</location>
    </subcellularLocation>
</comment>
<sequence>MENKKSLSCACQWTPEEVVALLTRWADGSVQEQLLSAVRNERVFIKLSSELDALGFIKTSTQCRWKIKKLKQEYKKIKDDKNKNASTCLRRRWFAIMDSVLGHQPSGTLLESGLVMNSQNILESTPDAPPEEEDPDKSPSSWMPDEVHSLFSHRSGSGGINSASRLLESADSPQKAEDYDESPFRWTPEEVVALLTLWADGSVQEQLLSSVRNERVFTKLSSELAALGFNRSSKRCREKIKKLKQEYHKIKDNNKKRSYNCRRERWFAIMDSVLRHQRSTLVIDSDGNILESTQPDSPQEVKDSDKSPSSWTPEVHGFLGHRLGTSATMINSPTMLLESTDSPLEAEHYDESRASWSPEEVHALLTLWADGSVQEQLLSTVRNKRVFTKLSSELAALGSTKTSKQCREKIKKLKQEYKKIKNDTSKNSSNSHGTRWFAIMDAVLSQRTRTSMLLESTQLKSLPEAEDSGPCLTLSSLRLLAPPLRLMSAFLWQVAQQHTVKHFGKLEEFVILVTEVVPELLSSRQRTQLLLGLRATLVLELCRNECTADLVTIQPHLDKIRSLTEFSVHKESNDKLEATEFNFVELVQTLLEDPSEREHFFQVVFPVHYGPRYDTALRVLVWEFLSRLEELLPVPDFTQTEAWLGAGPSVLEECGHAIFDTEELKTLLQHHQHHGNLKKSYFSYYTADTILSTLSLPPTIRVVIGSEQPSSDKTRDEERGQPNGDREEEEMEERQSEEDWEDEDCNEISYIRQDLEQQEQMGISTAETSALCIPVPSNGFNDDMSSRILACSLCPFNHIEIAKLHQHIRIRHRGEDRKLLCSKESGTYHPFPSSSTKRIPYAPITKTHKCTHCGKVFKCSKTLKVHIGIHTLPFHCNQCEKRFSSRCGLKKHQRVHTGERPFKCSHCDRKFMCAGSLKWHVRTHTGERPYCCTICGKTSVQHLARHMRMHAGEKNYLCSICGKAFLSSGELRLHTRSHTGECPYTCKHCGKGFKASCHLTLHMRSHTGERPYPCTLCTKRFTTARGLKRHTLTHTGEKPHQCYKCGKRFSVRGNLNTHLKSHRF</sequence>
<dbReference type="FunFam" id="3.30.160.60:FF:001228">
    <property type="entry name" value="Zinc finger protein 236"/>
    <property type="match status" value="1"/>
</dbReference>
<evidence type="ECO:0000256" key="2">
    <source>
        <dbReference type="ARBA" id="ARBA00022723"/>
    </source>
</evidence>
<evidence type="ECO:0000313" key="13">
    <source>
        <dbReference type="Proteomes" id="UP001652741"/>
    </source>
</evidence>
<feature type="region of interest" description="Disordered" evidence="11">
    <location>
        <begin position="285"/>
        <end position="315"/>
    </location>
</feature>
<evidence type="ECO:0000256" key="11">
    <source>
        <dbReference type="SAM" id="MobiDB-lite"/>
    </source>
</evidence>
<keyword evidence="9" id="KW-0539">Nucleus</keyword>
<keyword evidence="6" id="KW-0805">Transcription regulation</keyword>
<evidence type="ECO:0000256" key="1">
    <source>
        <dbReference type="ARBA" id="ARBA00004123"/>
    </source>
</evidence>
<feature type="domain" description="C2H2-type" evidence="12">
    <location>
        <begin position="902"/>
        <end position="929"/>
    </location>
</feature>
<evidence type="ECO:0000256" key="8">
    <source>
        <dbReference type="ARBA" id="ARBA00023163"/>
    </source>
</evidence>
<dbReference type="SMART" id="SM00355">
    <property type="entry name" value="ZnF_C2H2"/>
    <property type="match status" value="9"/>
</dbReference>
<dbReference type="InterPro" id="IPR029400">
    <property type="entry name" value="TINF2_N"/>
</dbReference>
<dbReference type="AlphaFoldDB" id="A0A1S3T0Z3"/>
<feature type="region of interest" description="Disordered" evidence="11">
    <location>
        <begin position="704"/>
        <end position="743"/>
    </location>
</feature>
<dbReference type="GO" id="GO:0042162">
    <property type="term" value="F:telomeric DNA binding"/>
    <property type="evidence" value="ECO:0007669"/>
    <property type="project" value="TreeGrafter"/>
</dbReference>
<feature type="domain" description="C2H2-type" evidence="12">
    <location>
        <begin position="874"/>
        <end position="901"/>
    </location>
</feature>
<dbReference type="PROSITE" id="PS50157">
    <property type="entry name" value="ZINC_FINGER_C2H2_2"/>
    <property type="match status" value="8"/>
</dbReference>
<dbReference type="Pfam" id="PF14973">
    <property type="entry name" value="TINF2_N"/>
    <property type="match status" value="1"/>
</dbReference>
<evidence type="ECO:0000256" key="10">
    <source>
        <dbReference type="PROSITE-ProRule" id="PRU00042"/>
    </source>
</evidence>
<keyword evidence="3" id="KW-0677">Repeat</keyword>
<dbReference type="InterPro" id="IPR039098">
    <property type="entry name" value="TINF2"/>
</dbReference>
<dbReference type="Gene3D" id="3.30.160.60">
    <property type="entry name" value="Classic Zinc Finger"/>
    <property type="match status" value="8"/>
</dbReference>
<dbReference type="InterPro" id="IPR036236">
    <property type="entry name" value="Znf_C2H2_sf"/>
</dbReference>
<dbReference type="GO" id="GO:0006357">
    <property type="term" value="P:regulation of transcription by RNA polymerase II"/>
    <property type="evidence" value="ECO:0007669"/>
    <property type="project" value="UniProtKB-ARBA"/>
</dbReference>
<dbReference type="FunFam" id="1.10.10.60:FF:000032">
    <property type="entry name" value="Zinc finger and SCAN domain-containing 20"/>
    <property type="match status" value="1"/>
</dbReference>
<dbReference type="Gene3D" id="1.10.10.60">
    <property type="entry name" value="Homeodomain-like"/>
    <property type="match status" value="3"/>
</dbReference>
<feature type="domain" description="C2H2-type" evidence="12">
    <location>
        <begin position="848"/>
        <end position="871"/>
    </location>
</feature>
<evidence type="ECO:0000256" key="7">
    <source>
        <dbReference type="ARBA" id="ARBA00023125"/>
    </source>
</evidence>
<feature type="compositionally biased region" description="Basic and acidic residues" evidence="11">
    <location>
        <begin position="710"/>
        <end position="720"/>
    </location>
</feature>
<keyword evidence="8" id="KW-0804">Transcription</keyword>
<dbReference type="FunFam" id="3.30.160.60:FF:001289">
    <property type="entry name" value="Zinc finger protein 574"/>
    <property type="match status" value="1"/>
</dbReference>
<dbReference type="FunFam" id="3.30.160.60:FF:000446">
    <property type="entry name" value="Zinc finger protein"/>
    <property type="match status" value="1"/>
</dbReference>
<dbReference type="RefSeq" id="XP_014070261.1">
    <property type="nucleotide sequence ID" value="XM_014214786.2"/>
</dbReference>
<dbReference type="GO" id="GO:1904356">
    <property type="term" value="P:regulation of telomere maintenance via telomere lengthening"/>
    <property type="evidence" value="ECO:0007669"/>
    <property type="project" value="TreeGrafter"/>
</dbReference>
<dbReference type="PROSITE" id="PS00028">
    <property type="entry name" value="ZINC_FINGER_C2H2_1"/>
    <property type="match status" value="7"/>
</dbReference>
<dbReference type="OrthoDB" id="691673at2759"/>
<dbReference type="FunFam" id="3.30.160.60:FF:001485">
    <property type="entry name" value="Krueppel-related zinc finger protein"/>
    <property type="match status" value="1"/>
</dbReference>
<feature type="region of interest" description="Disordered" evidence="11">
    <location>
        <begin position="162"/>
        <end position="182"/>
    </location>
</feature>
<dbReference type="InterPro" id="IPR044822">
    <property type="entry name" value="Myb_DNA-bind_4"/>
</dbReference>
<evidence type="ECO:0000256" key="4">
    <source>
        <dbReference type="ARBA" id="ARBA00022771"/>
    </source>
</evidence>
<dbReference type="PANTHER" id="PTHR15512">
    <property type="entry name" value="TERF1-INTERACTING NUCLEAR FACTOR 2"/>
    <property type="match status" value="1"/>
</dbReference>
<dbReference type="CDD" id="cd11657">
    <property type="entry name" value="TIN2_N"/>
    <property type="match status" value="1"/>
</dbReference>
<protein>
    <recommendedName>
        <fullName evidence="12">C2H2-type domain-containing protein</fullName>
    </recommendedName>
</protein>
<dbReference type="PaxDb" id="8030-ENSSSAP00000031649"/>
<dbReference type="SUPFAM" id="SSF57667">
    <property type="entry name" value="beta-beta-alpha zinc fingers"/>
    <property type="match status" value="4"/>
</dbReference>
<dbReference type="Pfam" id="PF13837">
    <property type="entry name" value="Myb_DNA-bind_4"/>
    <property type="match status" value="3"/>
</dbReference>
<evidence type="ECO:0000256" key="6">
    <source>
        <dbReference type="ARBA" id="ARBA00023015"/>
    </source>
</evidence>
<evidence type="ECO:0000259" key="12">
    <source>
        <dbReference type="PROSITE" id="PS50157"/>
    </source>
</evidence>
<dbReference type="GO" id="GO:0016233">
    <property type="term" value="P:telomere capping"/>
    <property type="evidence" value="ECO:0007669"/>
    <property type="project" value="InterPro"/>
</dbReference>
<organism evidence="13 14">
    <name type="scientific">Salmo salar</name>
    <name type="common">Atlantic salmon</name>
    <dbReference type="NCBI Taxonomy" id="8030"/>
    <lineage>
        <taxon>Eukaryota</taxon>
        <taxon>Metazoa</taxon>
        <taxon>Chordata</taxon>
        <taxon>Craniata</taxon>
        <taxon>Vertebrata</taxon>
        <taxon>Euteleostomi</taxon>
        <taxon>Actinopterygii</taxon>
        <taxon>Neopterygii</taxon>
        <taxon>Teleostei</taxon>
        <taxon>Protacanthopterygii</taxon>
        <taxon>Salmoniformes</taxon>
        <taxon>Salmonidae</taxon>
        <taxon>Salmoninae</taxon>
        <taxon>Salmo</taxon>
    </lineage>
</organism>
<proteinExistence type="predicted"/>
<feature type="compositionally biased region" description="Acidic residues" evidence="11">
    <location>
        <begin position="726"/>
        <end position="743"/>
    </location>
</feature>
<dbReference type="GO" id="GO:0070187">
    <property type="term" value="C:shelterin complex"/>
    <property type="evidence" value="ECO:0007669"/>
    <property type="project" value="InterPro"/>
</dbReference>
<evidence type="ECO:0000256" key="5">
    <source>
        <dbReference type="ARBA" id="ARBA00022833"/>
    </source>
</evidence>
<reference evidence="14" key="1">
    <citation type="submission" date="2025-08" db="UniProtKB">
        <authorList>
            <consortium name="RefSeq"/>
        </authorList>
    </citation>
    <scope>IDENTIFICATION</scope>
</reference>
<gene>
    <name evidence="14" type="primary">LOC106612996</name>
</gene>
<feature type="domain" description="C2H2-type" evidence="12">
    <location>
        <begin position="930"/>
        <end position="955"/>
    </location>
</feature>
<name>A0A1S3T0Z3_SALSA</name>
<evidence type="ECO:0000313" key="14">
    <source>
        <dbReference type="RefSeq" id="XP_014070261.1"/>
    </source>
</evidence>
<keyword evidence="4 10" id="KW-0863">Zinc-finger</keyword>
<keyword evidence="2" id="KW-0479">Metal-binding</keyword>
<dbReference type="FunFam" id="3.30.160.60:FF:000690">
    <property type="entry name" value="Zinc finger protein 354C"/>
    <property type="match status" value="1"/>
</dbReference>
<dbReference type="PANTHER" id="PTHR15512:SF2">
    <property type="match status" value="1"/>
</dbReference>
<accession>A0A1S3T0Z3</accession>